<name>A0AAV7LHV5_PLEWA</name>
<dbReference type="AlphaFoldDB" id="A0AAV7LHV5"/>
<proteinExistence type="predicted"/>
<evidence type="ECO:0000313" key="2">
    <source>
        <dbReference type="Proteomes" id="UP001066276"/>
    </source>
</evidence>
<dbReference type="EMBL" id="JANPWB010000015">
    <property type="protein sequence ID" value="KAJ1088438.1"/>
    <property type="molecule type" value="Genomic_DNA"/>
</dbReference>
<feature type="non-terminal residue" evidence="1">
    <location>
        <position position="53"/>
    </location>
</feature>
<feature type="non-terminal residue" evidence="1">
    <location>
        <position position="1"/>
    </location>
</feature>
<protein>
    <submittedName>
        <fullName evidence="1">Uncharacterized protein</fullName>
    </submittedName>
</protein>
<gene>
    <name evidence="1" type="ORF">NDU88_001595</name>
</gene>
<comment type="caution">
    <text evidence="1">The sequence shown here is derived from an EMBL/GenBank/DDBJ whole genome shotgun (WGS) entry which is preliminary data.</text>
</comment>
<accession>A0AAV7LHV5</accession>
<evidence type="ECO:0000313" key="1">
    <source>
        <dbReference type="EMBL" id="KAJ1088438.1"/>
    </source>
</evidence>
<organism evidence="1 2">
    <name type="scientific">Pleurodeles waltl</name>
    <name type="common">Iberian ribbed newt</name>
    <dbReference type="NCBI Taxonomy" id="8319"/>
    <lineage>
        <taxon>Eukaryota</taxon>
        <taxon>Metazoa</taxon>
        <taxon>Chordata</taxon>
        <taxon>Craniata</taxon>
        <taxon>Vertebrata</taxon>
        <taxon>Euteleostomi</taxon>
        <taxon>Amphibia</taxon>
        <taxon>Batrachia</taxon>
        <taxon>Caudata</taxon>
        <taxon>Salamandroidea</taxon>
        <taxon>Salamandridae</taxon>
        <taxon>Pleurodelinae</taxon>
        <taxon>Pleurodeles</taxon>
    </lineage>
</organism>
<dbReference type="Proteomes" id="UP001066276">
    <property type="component" value="Chromosome 11"/>
</dbReference>
<reference evidence="1" key="1">
    <citation type="journal article" date="2022" name="bioRxiv">
        <title>Sequencing and chromosome-scale assembly of the giantPleurodeles waltlgenome.</title>
        <authorList>
            <person name="Brown T."/>
            <person name="Elewa A."/>
            <person name="Iarovenko S."/>
            <person name="Subramanian E."/>
            <person name="Araus A.J."/>
            <person name="Petzold A."/>
            <person name="Susuki M."/>
            <person name="Suzuki K.-i.T."/>
            <person name="Hayashi T."/>
            <person name="Toyoda A."/>
            <person name="Oliveira C."/>
            <person name="Osipova E."/>
            <person name="Leigh N.D."/>
            <person name="Simon A."/>
            <person name="Yun M.H."/>
        </authorList>
    </citation>
    <scope>NUCLEOTIDE SEQUENCE</scope>
    <source>
        <strain evidence="1">20211129_DDA</strain>
        <tissue evidence="1">Liver</tissue>
    </source>
</reference>
<keyword evidence="2" id="KW-1185">Reference proteome</keyword>
<sequence>HARRQERSPRELVVVLEGACWSREVTPLLHGRFLRSFWCRVKTGSPHSVHTVE</sequence>